<keyword evidence="1" id="KW-0812">Transmembrane</keyword>
<protein>
    <recommendedName>
        <fullName evidence="2">DUF1707 domain-containing protein</fullName>
    </recommendedName>
</protein>
<dbReference type="PANTHER" id="PTHR40763:SF4">
    <property type="entry name" value="DUF1707 DOMAIN-CONTAINING PROTEIN"/>
    <property type="match status" value="1"/>
</dbReference>
<keyword evidence="1" id="KW-1133">Transmembrane helix</keyword>
<dbReference type="InterPro" id="IPR012551">
    <property type="entry name" value="DUF1707_SHOCT-like"/>
</dbReference>
<dbReference type="PANTHER" id="PTHR40763">
    <property type="entry name" value="MEMBRANE PROTEIN-RELATED"/>
    <property type="match status" value="1"/>
</dbReference>
<dbReference type="AlphaFoldDB" id="D1AC55"/>
<evidence type="ECO:0000313" key="4">
    <source>
        <dbReference type="Proteomes" id="UP000001918"/>
    </source>
</evidence>
<dbReference type="eggNOG" id="ENOG50339YM">
    <property type="taxonomic scope" value="Bacteria"/>
</dbReference>
<keyword evidence="1" id="KW-0472">Membrane</keyword>
<feature type="transmembrane region" description="Helical" evidence="1">
    <location>
        <begin position="101"/>
        <end position="120"/>
    </location>
</feature>
<dbReference type="HOGENOM" id="CLU_1677008_0_0_11"/>
<organism evidence="3 4">
    <name type="scientific">Thermomonospora curvata (strain ATCC 19995 / DSM 43183 / JCM 3096 / KCTC 9072 / NBRC 15933 / NCIMB 10081 / Henssen B9)</name>
    <dbReference type="NCBI Taxonomy" id="471852"/>
    <lineage>
        <taxon>Bacteria</taxon>
        <taxon>Bacillati</taxon>
        <taxon>Actinomycetota</taxon>
        <taxon>Actinomycetes</taxon>
        <taxon>Streptosporangiales</taxon>
        <taxon>Thermomonosporaceae</taxon>
        <taxon>Thermomonospora</taxon>
    </lineage>
</organism>
<dbReference type="Pfam" id="PF08044">
    <property type="entry name" value="DUF1707"/>
    <property type="match status" value="1"/>
</dbReference>
<dbReference type="STRING" id="471852.Tcur_1747"/>
<dbReference type="Proteomes" id="UP000001918">
    <property type="component" value="Chromosome"/>
</dbReference>
<evidence type="ECO:0000313" key="3">
    <source>
        <dbReference type="EMBL" id="ACY97321.1"/>
    </source>
</evidence>
<proteinExistence type="predicted"/>
<reference evidence="3 4" key="1">
    <citation type="journal article" date="2011" name="Stand. Genomic Sci.">
        <title>Complete genome sequence of Thermomonospora curvata type strain (B9).</title>
        <authorList>
            <person name="Chertkov O."/>
            <person name="Sikorski J."/>
            <person name="Nolan M."/>
            <person name="Lapidus A."/>
            <person name="Lucas S."/>
            <person name="Del Rio T.G."/>
            <person name="Tice H."/>
            <person name="Cheng J.F."/>
            <person name="Goodwin L."/>
            <person name="Pitluck S."/>
            <person name="Liolios K."/>
            <person name="Ivanova N."/>
            <person name="Mavromatis K."/>
            <person name="Mikhailova N."/>
            <person name="Ovchinnikova G."/>
            <person name="Pati A."/>
            <person name="Chen A."/>
            <person name="Palaniappan K."/>
            <person name="Djao O.D."/>
            <person name="Land M."/>
            <person name="Hauser L."/>
            <person name="Chang Y.J."/>
            <person name="Jeffries C.D."/>
            <person name="Brettin T."/>
            <person name="Han C."/>
            <person name="Detter J.C."/>
            <person name="Rohde M."/>
            <person name="Goker M."/>
            <person name="Woyke T."/>
            <person name="Bristow J."/>
            <person name="Eisen J.A."/>
            <person name="Markowitz V."/>
            <person name="Hugenholtz P."/>
            <person name="Klenk H.P."/>
            <person name="Kyrpides N.C."/>
        </authorList>
    </citation>
    <scope>NUCLEOTIDE SEQUENCE [LARGE SCALE GENOMIC DNA]</scope>
    <source>
        <strain evidence="4">ATCC 19995 / DSM 43183 / JCM 3096 / KCTC 9072 / NBRC 15933 / NCIMB 10081 / Henssen B9</strain>
    </source>
</reference>
<name>D1AC55_THECD</name>
<feature type="transmembrane region" description="Helical" evidence="1">
    <location>
        <begin position="126"/>
        <end position="148"/>
    </location>
</feature>
<keyword evidence="4" id="KW-1185">Reference proteome</keyword>
<feature type="domain" description="DUF1707" evidence="2">
    <location>
        <begin position="3"/>
        <end position="55"/>
    </location>
</feature>
<accession>D1AC55</accession>
<evidence type="ECO:0000259" key="2">
    <source>
        <dbReference type="Pfam" id="PF08044"/>
    </source>
</evidence>
<dbReference type="RefSeq" id="WP_012852105.1">
    <property type="nucleotide sequence ID" value="NC_013510.1"/>
</dbReference>
<gene>
    <name evidence="3" type="ordered locus">Tcur_1747</name>
</gene>
<dbReference type="EMBL" id="CP001738">
    <property type="protein sequence ID" value="ACY97321.1"/>
    <property type="molecule type" value="Genomic_DNA"/>
</dbReference>
<dbReference type="KEGG" id="tcu:Tcur_1747"/>
<sequence length="157" mass="17493">MDLRIGDAERDAVTEALHEHFAMGRLTRAELDERLEATLAAKTEGDLREIVKDLPGPHGLPEPAWQGPRAGHPHWAHWHGHRHHPHGHHGRHLMHHRHHHGPAPLVPILLVLFLIGAFTAGPAAGIVLALKAALVLWLAAGLFTAVRLHRRLRAIRR</sequence>
<evidence type="ECO:0000256" key="1">
    <source>
        <dbReference type="SAM" id="Phobius"/>
    </source>
</evidence>